<reference evidence="2 3" key="1">
    <citation type="submission" date="2019-01" db="EMBL/GenBank/DDBJ databases">
        <title>Sinorhodobacter populi sp. nov. isolated from the symptomatic bark tissue of Populus euramericana canker.</title>
        <authorList>
            <person name="Xu G."/>
        </authorList>
    </citation>
    <scope>NUCLEOTIDE SEQUENCE [LARGE SCALE GENOMIC DNA]</scope>
    <source>
        <strain evidence="2 3">SK2B-1</strain>
    </source>
</reference>
<name>A0A443JV10_9RHOB</name>
<feature type="domain" description="DUF6602" evidence="1">
    <location>
        <begin position="33"/>
        <end position="131"/>
    </location>
</feature>
<evidence type="ECO:0000313" key="3">
    <source>
        <dbReference type="Proteomes" id="UP000284476"/>
    </source>
</evidence>
<proteinExistence type="predicted"/>
<protein>
    <recommendedName>
        <fullName evidence="1">DUF6602 domain-containing protein</fullName>
    </recommendedName>
</protein>
<comment type="caution">
    <text evidence="2">The sequence shown here is derived from an EMBL/GenBank/DDBJ whole genome shotgun (WGS) entry which is preliminary data.</text>
</comment>
<gene>
    <name evidence="2" type="ORF">D2T30_00010</name>
</gene>
<evidence type="ECO:0000259" key="1">
    <source>
        <dbReference type="Pfam" id="PF20247"/>
    </source>
</evidence>
<organism evidence="2 3">
    <name type="scientific">Paenirhodobacter populi</name>
    <dbReference type="NCBI Taxonomy" id="2306993"/>
    <lineage>
        <taxon>Bacteria</taxon>
        <taxon>Pseudomonadati</taxon>
        <taxon>Pseudomonadota</taxon>
        <taxon>Alphaproteobacteria</taxon>
        <taxon>Rhodobacterales</taxon>
        <taxon>Rhodobacter group</taxon>
        <taxon>Paenirhodobacter</taxon>
    </lineage>
</organism>
<dbReference type="EMBL" id="SAUZ01000001">
    <property type="protein sequence ID" value="RWR24344.1"/>
    <property type="molecule type" value="Genomic_DNA"/>
</dbReference>
<dbReference type="RefSeq" id="WP_128207137.1">
    <property type="nucleotide sequence ID" value="NZ_JBHRSO010000057.1"/>
</dbReference>
<dbReference type="InterPro" id="IPR046537">
    <property type="entry name" value="DUF6602"/>
</dbReference>
<evidence type="ECO:0000313" key="2">
    <source>
        <dbReference type="EMBL" id="RWR24344.1"/>
    </source>
</evidence>
<dbReference type="Proteomes" id="UP000284476">
    <property type="component" value="Unassembled WGS sequence"/>
</dbReference>
<reference evidence="2 3" key="2">
    <citation type="submission" date="2019-01" db="EMBL/GenBank/DDBJ databases">
        <authorList>
            <person name="Li Y."/>
        </authorList>
    </citation>
    <scope>NUCLEOTIDE SEQUENCE [LARGE SCALE GENOMIC DNA]</scope>
    <source>
        <strain evidence="2 3">SK2B-1</strain>
    </source>
</reference>
<dbReference type="AlphaFoldDB" id="A0A443JV10"/>
<dbReference type="CDD" id="cd21173">
    <property type="entry name" value="NucC-like"/>
    <property type="match status" value="1"/>
</dbReference>
<accession>A0A443JV10</accession>
<dbReference type="Pfam" id="PF20247">
    <property type="entry name" value="DUF6602"/>
    <property type="match status" value="1"/>
</dbReference>
<sequence>MAAGEVKTSPLLDYCADAVAALSAQYDMTKVLGYNATMGAARESLIQNFLVDHLPEMTSVVSGVIVDAKGNRSKQQDIVLMLKSMPRLRFASGDDLIFQEGAVATFEIKTSIDTSGVINKIGENIQSVRTLSSTSLEGVRIGDLSWHHDRILTAVLTYNGTELSTIEEWLHSVPITDRPDLYLDLSKGILLKNDGSFAPVEQNDSEYVIIDSASIGLARFLTILARITAVVQLREVKWEEYIG</sequence>